<sequence length="501" mass="54640">MIDLLDPNILTLALTPPPVTLIVASLLPLTHETKQPPFLGSANYSAYQARLLGPCLVLKQQTHPTASLPSEIIPVAPPSVIIPLFVSPKSRESFWTPRVRVTSALIRSPSRPLPAASHPPMAQAYVLRFARSDDKSAFVLVQVTPKGSKRLDLKLVGTEGEAPYVASCKSSHSPSITSQSRNPVKHDRVVSLRVKNCPASEAEWQQILEDLFHQEPLPDIQATATVQSEKSISITIRKEIQGITQRLGSVTLHHDPDEAIELFEWCGAAVETSAASKQAVADLTVKSADLEAAVIQLQSQLEELIRAKEEDETTLLRKFRDLLNEKKVKIREQQQVLASTTFNASMPGHSQPSQLVEPKIEEPEEPRKPKKTTRQAGKSRASKRKTPASKRIEESEDEEDIQAMEVDNIKQEADDTDPGNTTEATASADSDEDDEGDMAALPSSSQQQAASGSTTSTQKDKTPAKAAEQPPPRRDLPFQLRGSAKPAPAPTGSETESDDEL</sequence>
<reference evidence="1" key="1">
    <citation type="submission" date="2022-08" db="EMBL/GenBank/DDBJ databases">
        <title>Genome Sequence of Fusarium decemcellulare.</title>
        <authorList>
            <person name="Buettner E."/>
        </authorList>
    </citation>
    <scope>NUCLEOTIDE SEQUENCE</scope>
    <source>
        <strain evidence="1">Babe19</strain>
    </source>
</reference>
<proteinExistence type="predicted"/>
<protein>
    <submittedName>
        <fullName evidence="1">Uncharacterized protein</fullName>
    </submittedName>
</protein>
<evidence type="ECO:0000313" key="2">
    <source>
        <dbReference type="Proteomes" id="UP001148629"/>
    </source>
</evidence>
<dbReference type="Proteomes" id="UP001148629">
    <property type="component" value="Unassembled WGS sequence"/>
</dbReference>
<accession>A0ACC1RLX9</accession>
<comment type="caution">
    <text evidence="1">The sequence shown here is derived from an EMBL/GenBank/DDBJ whole genome shotgun (WGS) entry which is preliminary data.</text>
</comment>
<gene>
    <name evidence="1" type="ORF">NM208_g13390</name>
</gene>
<keyword evidence="2" id="KW-1185">Reference proteome</keyword>
<name>A0ACC1RLX9_9HYPO</name>
<organism evidence="1 2">
    <name type="scientific">Fusarium decemcellulare</name>
    <dbReference type="NCBI Taxonomy" id="57161"/>
    <lineage>
        <taxon>Eukaryota</taxon>
        <taxon>Fungi</taxon>
        <taxon>Dikarya</taxon>
        <taxon>Ascomycota</taxon>
        <taxon>Pezizomycotina</taxon>
        <taxon>Sordariomycetes</taxon>
        <taxon>Hypocreomycetidae</taxon>
        <taxon>Hypocreales</taxon>
        <taxon>Nectriaceae</taxon>
        <taxon>Fusarium</taxon>
        <taxon>Fusarium decemcellulare species complex</taxon>
    </lineage>
</organism>
<evidence type="ECO:0000313" key="1">
    <source>
        <dbReference type="EMBL" id="KAJ3521233.1"/>
    </source>
</evidence>
<dbReference type="EMBL" id="JANRMS010002720">
    <property type="protein sequence ID" value="KAJ3521233.1"/>
    <property type="molecule type" value="Genomic_DNA"/>
</dbReference>